<proteinExistence type="predicted"/>
<dbReference type="Proteomes" id="UP000550707">
    <property type="component" value="Unassembled WGS sequence"/>
</dbReference>
<dbReference type="EMBL" id="JACASF010000002">
    <property type="protein sequence ID" value="KAF6492745.1"/>
    <property type="molecule type" value="Genomic_DNA"/>
</dbReference>
<accession>A0A7J8J8S1</accession>
<gene>
    <name evidence="2" type="ORF">HJG59_014160</name>
</gene>
<reference evidence="2 3" key="1">
    <citation type="journal article" date="2020" name="Nature">
        <title>Six reference-quality genomes reveal evolution of bat adaptations.</title>
        <authorList>
            <person name="Jebb D."/>
            <person name="Huang Z."/>
            <person name="Pippel M."/>
            <person name="Hughes G.M."/>
            <person name="Lavrichenko K."/>
            <person name="Devanna P."/>
            <person name="Winkler S."/>
            <person name="Jermiin L.S."/>
            <person name="Skirmuntt E.C."/>
            <person name="Katzourakis A."/>
            <person name="Burkitt-Gray L."/>
            <person name="Ray D.A."/>
            <person name="Sullivan K.A.M."/>
            <person name="Roscito J.G."/>
            <person name="Kirilenko B.M."/>
            <person name="Davalos L.M."/>
            <person name="Corthals A.P."/>
            <person name="Power M.L."/>
            <person name="Jones G."/>
            <person name="Ransome R.D."/>
            <person name="Dechmann D.K.N."/>
            <person name="Locatelli A.G."/>
            <person name="Puechmaille S.J."/>
            <person name="Fedrigo O."/>
            <person name="Jarvis E.D."/>
            <person name="Hiller M."/>
            <person name="Vernes S.C."/>
            <person name="Myers E.W."/>
            <person name="Teeling E.C."/>
        </authorList>
    </citation>
    <scope>NUCLEOTIDE SEQUENCE [LARGE SCALE GENOMIC DNA]</scope>
    <source>
        <strain evidence="2">MMolMol1</strain>
        <tissue evidence="2">Muscle</tissue>
    </source>
</reference>
<name>A0A7J8J8S1_MOLMO</name>
<protein>
    <submittedName>
        <fullName evidence="2">PHD finger protein 8</fullName>
    </submittedName>
</protein>
<sequence>MGVELVEFLICSRPAGRWGDLTMLLSPRPLPLPALRRPSRACCAWPTCSPHHPPQLPPACRPGGRGGRIEAVQAPAVGWAQCLAVLLPSVPQGSGPSSGQHTGELRARRRRRTPVWMNRTAWEHASRMQSIFTLPWNLMMMILL</sequence>
<comment type="caution">
    <text evidence="2">The sequence shown here is derived from an EMBL/GenBank/DDBJ whole genome shotgun (WGS) entry which is preliminary data.</text>
</comment>
<feature type="compositionally biased region" description="Low complexity" evidence="1">
    <location>
        <begin position="91"/>
        <end position="100"/>
    </location>
</feature>
<organism evidence="2 3">
    <name type="scientific">Molossus molossus</name>
    <name type="common">Pallas' mastiff bat</name>
    <name type="synonym">Vespertilio molossus</name>
    <dbReference type="NCBI Taxonomy" id="27622"/>
    <lineage>
        <taxon>Eukaryota</taxon>
        <taxon>Metazoa</taxon>
        <taxon>Chordata</taxon>
        <taxon>Craniata</taxon>
        <taxon>Vertebrata</taxon>
        <taxon>Euteleostomi</taxon>
        <taxon>Mammalia</taxon>
        <taxon>Eutheria</taxon>
        <taxon>Laurasiatheria</taxon>
        <taxon>Chiroptera</taxon>
        <taxon>Yangochiroptera</taxon>
        <taxon>Molossidae</taxon>
        <taxon>Molossus</taxon>
    </lineage>
</organism>
<keyword evidence="3" id="KW-1185">Reference proteome</keyword>
<dbReference type="AlphaFoldDB" id="A0A7J8J8S1"/>
<evidence type="ECO:0000313" key="3">
    <source>
        <dbReference type="Proteomes" id="UP000550707"/>
    </source>
</evidence>
<evidence type="ECO:0000313" key="2">
    <source>
        <dbReference type="EMBL" id="KAF6492745.1"/>
    </source>
</evidence>
<feature type="region of interest" description="Disordered" evidence="1">
    <location>
        <begin position="91"/>
        <end position="110"/>
    </location>
</feature>
<evidence type="ECO:0000256" key="1">
    <source>
        <dbReference type="SAM" id="MobiDB-lite"/>
    </source>
</evidence>